<name>A0A0D2GZU2_9EURO</name>
<gene>
    <name evidence="5" type="ORF">Z520_09390</name>
</gene>
<feature type="region of interest" description="Disordered" evidence="3">
    <location>
        <begin position="104"/>
        <end position="126"/>
    </location>
</feature>
<evidence type="ECO:0000313" key="6">
    <source>
        <dbReference type="Proteomes" id="UP000053411"/>
    </source>
</evidence>
<evidence type="ECO:0000256" key="2">
    <source>
        <dbReference type="ARBA" id="ARBA00023242"/>
    </source>
</evidence>
<dbReference type="AlphaFoldDB" id="A0A0D2GZU2"/>
<dbReference type="VEuPathDB" id="FungiDB:Z520_09390"/>
<dbReference type="GO" id="GO:0001228">
    <property type="term" value="F:DNA-binding transcription activator activity, RNA polymerase II-specific"/>
    <property type="evidence" value="ECO:0007669"/>
    <property type="project" value="TreeGrafter"/>
</dbReference>
<dbReference type="PANTHER" id="PTHR40621:SF6">
    <property type="entry name" value="AP-1-LIKE TRANSCRIPTION FACTOR YAP1-RELATED"/>
    <property type="match status" value="1"/>
</dbReference>
<dbReference type="SUPFAM" id="SSF57959">
    <property type="entry name" value="Leucine zipper domain"/>
    <property type="match status" value="1"/>
</dbReference>
<dbReference type="GeneID" id="27715136"/>
<evidence type="ECO:0000259" key="4">
    <source>
        <dbReference type="PROSITE" id="PS50217"/>
    </source>
</evidence>
<protein>
    <recommendedName>
        <fullName evidence="4">BZIP domain-containing protein</fullName>
    </recommendedName>
</protein>
<dbReference type="PROSITE" id="PS00036">
    <property type="entry name" value="BZIP_BASIC"/>
    <property type="match status" value="1"/>
</dbReference>
<dbReference type="GO" id="GO:0090575">
    <property type="term" value="C:RNA polymerase II transcription regulator complex"/>
    <property type="evidence" value="ECO:0007669"/>
    <property type="project" value="TreeGrafter"/>
</dbReference>
<dbReference type="Gene3D" id="1.20.5.170">
    <property type="match status" value="1"/>
</dbReference>
<dbReference type="InterPro" id="IPR046347">
    <property type="entry name" value="bZIP_sf"/>
</dbReference>
<accession>A0A0D2GZU2</accession>
<organism evidence="5 6">
    <name type="scientific">Fonsecaea multimorphosa CBS 102226</name>
    <dbReference type="NCBI Taxonomy" id="1442371"/>
    <lineage>
        <taxon>Eukaryota</taxon>
        <taxon>Fungi</taxon>
        <taxon>Dikarya</taxon>
        <taxon>Ascomycota</taxon>
        <taxon>Pezizomycotina</taxon>
        <taxon>Eurotiomycetes</taxon>
        <taxon>Chaetothyriomycetidae</taxon>
        <taxon>Chaetothyriales</taxon>
        <taxon>Herpotrichiellaceae</taxon>
        <taxon>Fonsecaea</taxon>
    </lineage>
</organism>
<evidence type="ECO:0000256" key="3">
    <source>
        <dbReference type="SAM" id="MobiDB-lite"/>
    </source>
</evidence>
<dbReference type="InterPro" id="IPR004827">
    <property type="entry name" value="bZIP"/>
</dbReference>
<evidence type="ECO:0000313" key="5">
    <source>
        <dbReference type="EMBL" id="KIX95080.1"/>
    </source>
</evidence>
<dbReference type="Proteomes" id="UP000053411">
    <property type="component" value="Unassembled WGS sequence"/>
</dbReference>
<keyword evidence="2" id="KW-0539">Nucleus</keyword>
<dbReference type="SMART" id="SM00338">
    <property type="entry name" value="BRLZ"/>
    <property type="match status" value="1"/>
</dbReference>
<keyword evidence="6" id="KW-1185">Reference proteome</keyword>
<dbReference type="CDD" id="cd14688">
    <property type="entry name" value="bZIP_YAP"/>
    <property type="match status" value="1"/>
</dbReference>
<dbReference type="RefSeq" id="XP_016629203.1">
    <property type="nucleotide sequence ID" value="XM_016779884.1"/>
</dbReference>
<comment type="subcellular location">
    <subcellularLocation>
        <location evidence="1">Nucleus</location>
    </subcellularLocation>
</comment>
<dbReference type="EMBL" id="KN848084">
    <property type="protein sequence ID" value="KIX95080.1"/>
    <property type="molecule type" value="Genomic_DNA"/>
</dbReference>
<dbReference type="PROSITE" id="PS50217">
    <property type="entry name" value="BZIP"/>
    <property type="match status" value="1"/>
</dbReference>
<dbReference type="PANTHER" id="PTHR40621">
    <property type="entry name" value="TRANSCRIPTION FACTOR KAPC-RELATED"/>
    <property type="match status" value="1"/>
</dbReference>
<feature type="domain" description="BZIP" evidence="4">
    <location>
        <begin position="106"/>
        <end position="169"/>
    </location>
</feature>
<evidence type="ECO:0000256" key="1">
    <source>
        <dbReference type="ARBA" id="ARBA00004123"/>
    </source>
</evidence>
<sequence>MDYFAAPAAPRGSYFESLVDADSSSSSSPDNMADVFRYGSIESDMFPPGHGWDPADLDTLDTFTHFKPDTTRHASAQSSTDSEQTVVPPSKVVRQFLTDEARATANEQGQRRRAQNRASQRAFRERKEKHLKGLEYQLETLNEKHQDLLCSYNKQSDSIIRLNRKIAQLQADLEAFRFTAAMADPPTSQPCQRRKWHGPNPKVMPDKFDAFSNAANFGPVLYDGYELGPDGTVVNTVDTQNARQATRTGRRLPEFEDLLRMQ</sequence>
<reference evidence="5 6" key="1">
    <citation type="submission" date="2015-01" db="EMBL/GenBank/DDBJ databases">
        <title>The Genome Sequence of Fonsecaea multimorphosa CBS 102226.</title>
        <authorList>
            <consortium name="The Broad Institute Genomics Platform"/>
            <person name="Cuomo C."/>
            <person name="de Hoog S."/>
            <person name="Gorbushina A."/>
            <person name="Stielow B."/>
            <person name="Teixiera M."/>
            <person name="Abouelleil A."/>
            <person name="Chapman S.B."/>
            <person name="Priest M."/>
            <person name="Young S.K."/>
            <person name="Wortman J."/>
            <person name="Nusbaum C."/>
            <person name="Birren B."/>
        </authorList>
    </citation>
    <scope>NUCLEOTIDE SEQUENCE [LARGE SCALE GENOMIC DNA]</scope>
    <source>
        <strain evidence="5 6">CBS 102226</strain>
    </source>
</reference>
<dbReference type="OrthoDB" id="2593073at2759"/>
<proteinExistence type="predicted"/>
<dbReference type="STRING" id="1442371.A0A0D2GZU2"/>
<dbReference type="InterPro" id="IPR050936">
    <property type="entry name" value="AP-1-like"/>
</dbReference>
<dbReference type="GO" id="GO:0000976">
    <property type="term" value="F:transcription cis-regulatory region binding"/>
    <property type="evidence" value="ECO:0007669"/>
    <property type="project" value="InterPro"/>
</dbReference>